<organism evidence="1 2">
    <name type="scientific">Rhizobium lentis</name>
    <dbReference type="NCBI Taxonomy" id="1138194"/>
    <lineage>
        <taxon>Bacteria</taxon>
        <taxon>Pseudomonadati</taxon>
        <taxon>Pseudomonadota</taxon>
        <taxon>Alphaproteobacteria</taxon>
        <taxon>Hyphomicrobiales</taxon>
        <taxon>Rhizobiaceae</taxon>
        <taxon>Rhizobium/Agrobacterium group</taxon>
        <taxon>Rhizobium</taxon>
    </lineage>
</organism>
<keyword evidence="2" id="KW-1185">Reference proteome</keyword>
<accession>A0A7W8XH37</accession>
<dbReference type="AlphaFoldDB" id="A0A7W8XH37"/>
<evidence type="ECO:0000313" key="2">
    <source>
        <dbReference type="Proteomes" id="UP000528824"/>
    </source>
</evidence>
<protein>
    <submittedName>
        <fullName evidence="1">Uncharacterized protein</fullName>
    </submittedName>
</protein>
<reference evidence="1 2" key="1">
    <citation type="submission" date="2020-08" db="EMBL/GenBank/DDBJ databases">
        <title>Genomic Encyclopedia of Type Strains, Phase IV (KMG-V): Genome sequencing to study the core and pangenomes of soil and plant-associated prokaryotes.</title>
        <authorList>
            <person name="Whitman W."/>
        </authorList>
    </citation>
    <scope>NUCLEOTIDE SEQUENCE [LARGE SCALE GENOMIC DNA]</scope>
    <source>
        <strain evidence="1 2">SEMIA 4034</strain>
    </source>
</reference>
<dbReference type="Proteomes" id="UP000528824">
    <property type="component" value="Unassembled WGS sequence"/>
</dbReference>
<comment type="caution">
    <text evidence="1">The sequence shown here is derived from an EMBL/GenBank/DDBJ whole genome shotgun (WGS) entry which is preliminary data.</text>
</comment>
<proteinExistence type="predicted"/>
<sequence length="219" mass="24556">MLPQIAFDLGSSFRLPFLYSTAKLRCTFFNLRGLGIIRDDLVMYGYITNSAYRTIRLWACSYQIDRTIPGGELVANRMGPRAVYALKALERNRHQKFAPRHFHRVPDDPLCDVFGQNVNARNIPCTGLVKIGSLRPLLFIGLFGNIGFVWRNCRHLLLPRFATAIRDGSCSHSGTREALHPLAVARLVLSSKASPDPSLYGCSADALWLTISSTMRLRS</sequence>
<gene>
    <name evidence="1" type="ORF">GGI59_004451</name>
</gene>
<name>A0A7W8XH37_9HYPH</name>
<evidence type="ECO:0000313" key="1">
    <source>
        <dbReference type="EMBL" id="MBB5562762.1"/>
    </source>
</evidence>
<dbReference type="EMBL" id="JACHBC010000009">
    <property type="protein sequence ID" value="MBB5562762.1"/>
    <property type="molecule type" value="Genomic_DNA"/>
</dbReference>